<proteinExistence type="predicted"/>
<keyword evidence="3" id="KW-1185">Reference proteome</keyword>
<keyword evidence="1" id="KW-0812">Transmembrane</keyword>
<feature type="transmembrane region" description="Helical" evidence="1">
    <location>
        <begin position="5"/>
        <end position="23"/>
    </location>
</feature>
<dbReference type="EMBL" id="JAVHUL010000017">
    <property type="protein sequence ID" value="MDQ7917469.1"/>
    <property type="molecule type" value="Genomic_DNA"/>
</dbReference>
<accession>A0ABU1A3N7</accession>
<name>A0ABU1A3N7_9FLAO</name>
<reference evidence="2 3" key="1">
    <citation type="submission" date="2023-08" db="EMBL/GenBank/DDBJ databases">
        <title>Mesonia sp. MT50, isolated from deep-sea sediment of the Mariana Trench.</title>
        <authorList>
            <person name="Fu H."/>
        </authorList>
    </citation>
    <scope>NUCLEOTIDE SEQUENCE [LARGE SCALE GENOMIC DNA]</scope>
    <source>
        <strain evidence="2 3">MT50</strain>
    </source>
</reference>
<gene>
    <name evidence="2" type="ORF">RBU60_07775</name>
</gene>
<keyword evidence="1" id="KW-1133">Transmembrane helix</keyword>
<sequence>MRDLVWLIVVILVIGWLVGFVAFPDLGGIVHILIVLAVILIIYKLITGRNV</sequence>
<evidence type="ECO:0000256" key="1">
    <source>
        <dbReference type="SAM" id="Phobius"/>
    </source>
</evidence>
<protein>
    <submittedName>
        <fullName evidence="2">Lmo0937 family membrane protein</fullName>
    </submittedName>
</protein>
<comment type="caution">
    <text evidence="2">The sequence shown here is derived from an EMBL/GenBank/DDBJ whole genome shotgun (WGS) entry which is preliminary data.</text>
</comment>
<dbReference type="RefSeq" id="WP_308864220.1">
    <property type="nucleotide sequence ID" value="NZ_JAVHUL010000017.1"/>
</dbReference>
<dbReference type="NCBIfam" id="NF033488">
    <property type="entry name" value="lmo0937_fam_TM"/>
    <property type="match status" value="1"/>
</dbReference>
<dbReference type="Proteomes" id="UP001230915">
    <property type="component" value="Unassembled WGS sequence"/>
</dbReference>
<organism evidence="2 3">
    <name type="scientific">Mesonia profundi</name>
    <dbReference type="NCBI Taxonomy" id="3070998"/>
    <lineage>
        <taxon>Bacteria</taxon>
        <taxon>Pseudomonadati</taxon>
        <taxon>Bacteroidota</taxon>
        <taxon>Flavobacteriia</taxon>
        <taxon>Flavobacteriales</taxon>
        <taxon>Flavobacteriaceae</taxon>
        <taxon>Mesonia</taxon>
    </lineage>
</organism>
<evidence type="ECO:0000313" key="3">
    <source>
        <dbReference type="Proteomes" id="UP001230915"/>
    </source>
</evidence>
<keyword evidence="1" id="KW-0472">Membrane</keyword>
<dbReference type="InterPro" id="IPR043727">
    <property type="entry name" value="Lmo0937-like"/>
</dbReference>
<evidence type="ECO:0000313" key="2">
    <source>
        <dbReference type="EMBL" id="MDQ7917469.1"/>
    </source>
</evidence>
<feature type="transmembrane region" description="Helical" evidence="1">
    <location>
        <begin position="29"/>
        <end position="46"/>
    </location>
</feature>
<dbReference type="Pfam" id="PF18919">
    <property type="entry name" value="DUF5670"/>
    <property type="match status" value="1"/>
</dbReference>